<feature type="coiled-coil region" evidence="1">
    <location>
        <begin position="668"/>
        <end position="711"/>
    </location>
</feature>
<gene>
    <name evidence="3" type="ORF">M0811_04356</name>
</gene>
<dbReference type="InterPro" id="IPR002035">
    <property type="entry name" value="VWF_A"/>
</dbReference>
<dbReference type="PROSITE" id="PS51468">
    <property type="entry name" value="VIT"/>
    <property type="match status" value="1"/>
</dbReference>
<keyword evidence="1" id="KW-0175">Coiled coil</keyword>
<comment type="caution">
    <text evidence="3">The sequence shown here is derived from an EMBL/GenBank/DDBJ whole genome shotgun (WGS) entry which is preliminary data.</text>
</comment>
<dbReference type="AlphaFoldDB" id="A0A9Q0LWT7"/>
<dbReference type="PANTHER" id="PTHR45737:SF6">
    <property type="entry name" value="VON WILLEBRAND FACTOR A DOMAIN-CONTAINING PROTEIN 5A"/>
    <property type="match status" value="1"/>
</dbReference>
<evidence type="ECO:0000313" key="4">
    <source>
        <dbReference type="Proteomes" id="UP001149090"/>
    </source>
</evidence>
<evidence type="ECO:0000313" key="3">
    <source>
        <dbReference type="EMBL" id="KAJ5079335.1"/>
    </source>
</evidence>
<dbReference type="Pfam" id="PF13768">
    <property type="entry name" value="VWA_3"/>
    <property type="match status" value="1"/>
</dbReference>
<feature type="coiled-coil region" evidence="1">
    <location>
        <begin position="164"/>
        <end position="226"/>
    </location>
</feature>
<name>A0A9Q0LWT7_ANAIG</name>
<evidence type="ECO:0000259" key="2">
    <source>
        <dbReference type="PROSITE" id="PS51468"/>
    </source>
</evidence>
<dbReference type="EMBL" id="JAPDFW010000033">
    <property type="protein sequence ID" value="KAJ5079335.1"/>
    <property type="molecule type" value="Genomic_DNA"/>
</dbReference>
<feature type="domain" description="VIT" evidence="2">
    <location>
        <begin position="1"/>
        <end position="144"/>
    </location>
</feature>
<dbReference type="SUPFAM" id="SSF53300">
    <property type="entry name" value="vWA-like"/>
    <property type="match status" value="1"/>
</dbReference>
<evidence type="ECO:0000256" key="1">
    <source>
        <dbReference type="SAM" id="Coils"/>
    </source>
</evidence>
<organism evidence="3 4">
    <name type="scientific">Anaeramoeba ignava</name>
    <name type="common">Anaerobic marine amoeba</name>
    <dbReference type="NCBI Taxonomy" id="1746090"/>
    <lineage>
        <taxon>Eukaryota</taxon>
        <taxon>Metamonada</taxon>
        <taxon>Anaeramoebidae</taxon>
        <taxon>Anaeramoeba</taxon>
    </lineage>
</organism>
<dbReference type="InterPro" id="IPR013694">
    <property type="entry name" value="VIT"/>
</dbReference>
<protein>
    <submittedName>
        <fullName evidence="3">von willebrand factor a domain-containing protein 5a</fullName>
    </submittedName>
</protein>
<dbReference type="PANTHER" id="PTHR45737">
    <property type="entry name" value="VON WILLEBRAND FACTOR A DOMAIN-CONTAINING PROTEIN 5A"/>
    <property type="match status" value="1"/>
</dbReference>
<dbReference type="InterPro" id="IPR036465">
    <property type="entry name" value="vWFA_dom_sf"/>
</dbReference>
<accession>A0A9Q0LWT7</accession>
<sequence length="891" mass="104698">MLLNLVNSKTNEPIPLINCHIECKIEDIFCIVTINETFENPKDEIILTEIMIPEKNKSNNSFESIPNISIFSIEFFTQNKHYIGKIRKIPMKKMETETENIIQTETENIIQTETENIIQTETENIIVGDLQPHKQCIILLKYIQLLTIENGIYNFEIPPLLKNNQIKKNQNENIQNQNNQNQNNQIKKNQNENNQNQNIQNENIQNENIQNNIQNKNIQNEKELNRISYNLKSKGYWAEFLIKTNTKIISIECENIPIKPSIFQNTCSFSLTPNQTNLENELRIKIKNEDFRAFRFISEPSIKESEVSIIMMNPQFKENENENKNKFEVIFVVDQIQKMREDKKQLLTQVLQRFLQSIKDRCYFNIYEFGEGNSVLFETSQKCDDSNFEIAQNYISEMGPKTNTRDLQEALEEIYSTSPIKDCSKLLFIFMCNSFPKNAPNTIKIIQKNSLNLRCFSFGIINDINNGTNLSDFLKAVSFAGRGTFQFFSENLDIEKIISTQIEKVLFISRFSRANLIQSTKSKKIIIELEPSILFSNSKNLVFFWAHKQDLNFELEKKYALNLFVGKNRLEYKLMETNEETSFLAKLSEEFKTQPLHLLAAKSTIFNLENALSFISILKNAKSANQMKEITIEYEIQNLTKHHNIFTFRDNSSIFFQRCGHKTTKKDLKLARREMELTNHEVELTNKEMELTNKEIELIKKEMNLKQLKANVLAEQKSLNTRIEQEFAKINTSKENLLKRQQVLIEKEKEFNQLIEDHQNFSVNLNENNKIITKGLKTDNQNDSTENKTYHILKNGNPLNRSKWDFFSKGIQSEKDGKLENKLEKTQEDFHNQISHLEKRRENVEKGLNRLRDELQKNQESTQKRMEQFKIFRQSIDNYQQSFIKRIGKTC</sequence>
<proteinExistence type="predicted"/>
<dbReference type="Proteomes" id="UP001149090">
    <property type="component" value="Unassembled WGS sequence"/>
</dbReference>
<feature type="coiled-coil region" evidence="1">
    <location>
        <begin position="820"/>
        <end position="861"/>
    </location>
</feature>
<dbReference type="Gene3D" id="3.40.50.410">
    <property type="entry name" value="von Willebrand factor, type A domain"/>
    <property type="match status" value="1"/>
</dbReference>
<reference evidence="3" key="1">
    <citation type="submission" date="2022-10" db="EMBL/GenBank/DDBJ databases">
        <title>Novel sulphate-reducing endosymbionts in the free-living metamonad Anaeramoeba.</title>
        <authorList>
            <person name="Jerlstrom-Hultqvist J."/>
            <person name="Cepicka I."/>
            <person name="Gallot-Lavallee L."/>
            <person name="Salas-Leiva D."/>
            <person name="Curtis B.A."/>
            <person name="Zahonova K."/>
            <person name="Pipaliya S."/>
            <person name="Dacks J."/>
            <person name="Roger A.J."/>
        </authorList>
    </citation>
    <scope>NUCLEOTIDE SEQUENCE</scope>
    <source>
        <strain evidence="3">BMAN</strain>
    </source>
</reference>
<keyword evidence="4" id="KW-1185">Reference proteome</keyword>